<comment type="caution">
    <text evidence="2">The sequence shown here is derived from an EMBL/GenBank/DDBJ whole genome shotgun (WGS) entry which is preliminary data.</text>
</comment>
<name>A0AAW9HA84_9ACTO</name>
<feature type="compositionally biased region" description="Basic and acidic residues" evidence="1">
    <location>
        <begin position="264"/>
        <end position="278"/>
    </location>
</feature>
<dbReference type="EMBL" id="JAWNFY010000001">
    <property type="protein sequence ID" value="MDY5145410.1"/>
    <property type="molecule type" value="Genomic_DNA"/>
</dbReference>
<evidence type="ECO:0000313" key="3">
    <source>
        <dbReference type="EMBL" id="MDY5145410.1"/>
    </source>
</evidence>
<dbReference type="AlphaFoldDB" id="A0AAW9HA84"/>
<reference evidence="2 4" key="1">
    <citation type="submission" date="2023-10" db="EMBL/GenBank/DDBJ databases">
        <title>Whole Genome based description of the genera Actinobaculum and Actinotignum reveals a complex phylogenetic relationship within the species included in the genus Actinotignum.</title>
        <authorList>
            <person name="Jensen C.S."/>
            <person name="Dargis R."/>
            <person name="Kemp M."/>
            <person name="Christensen J.J."/>
        </authorList>
    </citation>
    <scope>NUCLEOTIDE SEQUENCE</scope>
    <source>
        <strain evidence="3 4">SLA_B089</strain>
        <strain evidence="2">SLA_B245</strain>
    </source>
</reference>
<accession>A0AAW9HA84</accession>
<dbReference type="EMBL" id="JAWNFV010000002">
    <property type="protein sequence ID" value="MDY5140027.1"/>
    <property type="molecule type" value="Genomic_DNA"/>
</dbReference>
<evidence type="ECO:0000313" key="4">
    <source>
        <dbReference type="Proteomes" id="UP001284901"/>
    </source>
</evidence>
<dbReference type="Proteomes" id="UP001288320">
    <property type="component" value="Unassembled WGS sequence"/>
</dbReference>
<sequence length="418" mass="44928">MSTDIVTTLGMLIYLHERPQGATLAELTAHFQFPSWKRTLDYLWDANLAETAYFDVPFELELPERDACAGSAAQADTAGHSGSTELPENMAQADTAAGPESRVYLRSMTDDPVIPFTLDDAMVVAALLDAARDVTAPGPAAATLTATRAALGEAVREAGYDGALWPPTRPAADAATMEAVHAALEGGCYLDFSYERALSDPLPHARAGREHVIPLVILAGDAPLLRALTEQGLRHFRLDRITAARPGAKLSRSERAEARRALAEVEKNEKAQRARGENTWEPSGTDVRITVTGASRWVAETLPGARLREANEELGIANARGESNEELSAPNARGEENTLGPAHARASEELLTIEVRARSLPWLVSLLVQIDDVVALEPPEVARAVADYCARLRAQEGDAAATPAIREHTPESTPEGEQ</sequence>
<evidence type="ECO:0000313" key="5">
    <source>
        <dbReference type="Proteomes" id="UP001288320"/>
    </source>
</evidence>
<dbReference type="GeneID" id="92814161"/>
<dbReference type="Proteomes" id="UP001284901">
    <property type="component" value="Unassembled WGS sequence"/>
</dbReference>
<evidence type="ECO:0000313" key="2">
    <source>
        <dbReference type="EMBL" id="MDY5140027.1"/>
    </source>
</evidence>
<feature type="region of interest" description="Disordered" evidence="1">
    <location>
        <begin position="319"/>
        <end position="340"/>
    </location>
</feature>
<organism evidence="2 5">
    <name type="scientific">Actinotignum timonense</name>
    <dbReference type="NCBI Taxonomy" id="1870995"/>
    <lineage>
        <taxon>Bacteria</taxon>
        <taxon>Bacillati</taxon>
        <taxon>Actinomycetota</taxon>
        <taxon>Actinomycetes</taxon>
        <taxon>Actinomycetales</taxon>
        <taxon>Actinomycetaceae</taxon>
        <taxon>Actinotignum</taxon>
    </lineage>
</organism>
<evidence type="ECO:0000256" key="1">
    <source>
        <dbReference type="SAM" id="MobiDB-lite"/>
    </source>
</evidence>
<gene>
    <name evidence="2" type="ORF">R6G74_01680</name>
    <name evidence="3" type="ORF">R6P33_00030</name>
</gene>
<keyword evidence="4" id="KW-1185">Reference proteome</keyword>
<protein>
    <submittedName>
        <fullName evidence="2">WYL domain-containing protein</fullName>
    </submittedName>
</protein>
<proteinExistence type="predicted"/>
<dbReference type="RefSeq" id="WP_101594768.1">
    <property type="nucleotide sequence ID" value="NZ_CAUPFC010000002.1"/>
</dbReference>
<dbReference type="PROSITE" id="PS52050">
    <property type="entry name" value="WYL"/>
    <property type="match status" value="1"/>
</dbReference>
<feature type="region of interest" description="Disordered" evidence="1">
    <location>
        <begin position="264"/>
        <end position="285"/>
    </location>
</feature>
<feature type="region of interest" description="Disordered" evidence="1">
    <location>
        <begin position="396"/>
        <end position="418"/>
    </location>
</feature>